<dbReference type="OrthoDB" id="3236524at2"/>
<reference evidence="2 3" key="1">
    <citation type="submission" date="2019-07" db="EMBL/GenBank/DDBJ databases">
        <title>Analysis of the biochemical properties, biological activity and biotechnological potential of siderophores and biosurfactants produced by Antarctic psychrotolerant bacteria.</title>
        <authorList>
            <person name="Styczynski M."/>
            <person name="Krucon T."/>
            <person name="Decewicz P."/>
            <person name="Dziewit L."/>
        </authorList>
    </citation>
    <scope>NUCLEOTIDE SEQUENCE [LARGE SCALE GENOMIC DNA]</scope>
    <source>
        <strain evidence="2 3">ANT_H27</strain>
    </source>
</reference>
<evidence type="ECO:0000313" key="3">
    <source>
        <dbReference type="Proteomes" id="UP000323856"/>
    </source>
</evidence>
<dbReference type="Gene3D" id="3.90.1150.200">
    <property type="match status" value="1"/>
</dbReference>
<dbReference type="EMBL" id="VOBL01000004">
    <property type="protein sequence ID" value="KAA0978736.1"/>
    <property type="molecule type" value="Genomic_DNA"/>
</dbReference>
<feature type="domain" description="YdhG-like" evidence="1">
    <location>
        <begin position="41"/>
        <end position="130"/>
    </location>
</feature>
<accession>A0A5B0EJ69</accession>
<gene>
    <name evidence="2" type="ORF">FQ154_05790</name>
</gene>
<comment type="caution">
    <text evidence="2">The sequence shown here is derived from an EMBL/GenBank/DDBJ whole genome shotgun (WGS) entry which is preliminary data.</text>
</comment>
<evidence type="ECO:0000259" key="1">
    <source>
        <dbReference type="Pfam" id="PF08818"/>
    </source>
</evidence>
<dbReference type="AlphaFoldDB" id="A0A5B0EJ69"/>
<proteinExistence type="predicted"/>
<protein>
    <recommendedName>
        <fullName evidence="1">YdhG-like domain-containing protein</fullName>
    </recommendedName>
</protein>
<dbReference type="SUPFAM" id="SSF159888">
    <property type="entry name" value="YdhG-like"/>
    <property type="match status" value="1"/>
</dbReference>
<name>A0A5B0EJ69_9MICC</name>
<dbReference type="Proteomes" id="UP000323856">
    <property type="component" value="Unassembled WGS sequence"/>
</dbReference>
<dbReference type="InterPro" id="IPR014922">
    <property type="entry name" value="YdhG-like"/>
</dbReference>
<dbReference type="Pfam" id="PF08818">
    <property type="entry name" value="DUF1801"/>
    <property type="match status" value="1"/>
</dbReference>
<evidence type="ECO:0000313" key="2">
    <source>
        <dbReference type="EMBL" id="KAA0978736.1"/>
    </source>
</evidence>
<organism evidence="2 3">
    <name type="scientific">Paeniglutamicibacter gangotriensis</name>
    <dbReference type="NCBI Taxonomy" id="254787"/>
    <lineage>
        <taxon>Bacteria</taxon>
        <taxon>Bacillati</taxon>
        <taxon>Actinomycetota</taxon>
        <taxon>Actinomycetes</taxon>
        <taxon>Micrococcales</taxon>
        <taxon>Micrococcaceae</taxon>
        <taxon>Paeniglutamicibacter</taxon>
    </lineage>
</organism>
<sequence>MLHTSNRQPLVDRKQGAPVATIKGTTLEEYLGKVPAELADRVAALHGALARALPEARVEIEWGQPAFVDTTILISYAAYTRHINLYTTLSSRAALAEAGDLAGFTTGKGSIQLPHDDPLPLELITRIAAARAAEYREHHVLWRS</sequence>